<evidence type="ECO:0000256" key="2">
    <source>
        <dbReference type="ARBA" id="ARBA00022729"/>
    </source>
</evidence>
<dbReference type="Gene3D" id="3.30.910.20">
    <property type="entry name" value="Skp domain"/>
    <property type="match status" value="1"/>
</dbReference>
<accession>A0A645H5R5</accession>
<gene>
    <name evidence="4" type="ORF">SDC9_181831</name>
</gene>
<dbReference type="EMBL" id="VSSQ01087317">
    <property type="protein sequence ID" value="MPN34338.1"/>
    <property type="molecule type" value="Genomic_DNA"/>
</dbReference>
<evidence type="ECO:0000256" key="3">
    <source>
        <dbReference type="SAM" id="Coils"/>
    </source>
</evidence>
<evidence type="ECO:0000313" key="4">
    <source>
        <dbReference type="EMBL" id="MPN34338.1"/>
    </source>
</evidence>
<reference evidence="4" key="1">
    <citation type="submission" date="2019-08" db="EMBL/GenBank/DDBJ databases">
        <authorList>
            <person name="Kucharzyk K."/>
            <person name="Murdoch R.W."/>
            <person name="Higgins S."/>
            <person name="Loffler F."/>
        </authorList>
    </citation>
    <scope>NUCLEOTIDE SEQUENCE</scope>
</reference>
<dbReference type="GO" id="GO:0050821">
    <property type="term" value="P:protein stabilization"/>
    <property type="evidence" value="ECO:0007669"/>
    <property type="project" value="TreeGrafter"/>
</dbReference>
<evidence type="ECO:0008006" key="5">
    <source>
        <dbReference type="Google" id="ProtNLM"/>
    </source>
</evidence>
<feature type="coiled-coil region" evidence="3">
    <location>
        <begin position="46"/>
        <end position="106"/>
    </location>
</feature>
<dbReference type="Pfam" id="PF03938">
    <property type="entry name" value="OmpH"/>
    <property type="match status" value="1"/>
</dbReference>
<dbReference type="GO" id="GO:0051082">
    <property type="term" value="F:unfolded protein binding"/>
    <property type="evidence" value="ECO:0007669"/>
    <property type="project" value="InterPro"/>
</dbReference>
<keyword evidence="2" id="KW-0732">Signal</keyword>
<comment type="caution">
    <text evidence="4">The sequence shown here is derived from an EMBL/GenBank/DDBJ whole genome shotgun (WGS) entry which is preliminary data.</text>
</comment>
<dbReference type="GO" id="GO:0005829">
    <property type="term" value="C:cytosol"/>
    <property type="evidence" value="ECO:0007669"/>
    <property type="project" value="TreeGrafter"/>
</dbReference>
<dbReference type="InterPro" id="IPR005632">
    <property type="entry name" value="Chaperone_Skp"/>
</dbReference>
<organism evidence="4">
    <name type="scientific">bioreactor metagenome</name>
    <dbReference type="NCBI Taxonomy" id="1076179"/>
    <lineage>
        <taxon>unclassified sequences</taxon>
        <taxon>metagenomes</taxon>
        <taxon>ecological metagenomes</taxon>
    </lineage>
</organism>
<comment type="similarity">
    <text evidence="1">Belongs to the Skp family.</text>
</comment>
<evidence type="ECO:0000256" key="1">
    <source>
        <dbReference type="ARBA" id="ARBA00009091"/>
    </source>
</evidence>
<name>A0A645H5R5_9ZZZZ</name>
<dbReference type="AlphaFoldDB" id="A0A645H5R5"/>
<dbReference type="SUPFAM" id="SSF111384">
    <property type="entry name" value="OmpH-like"/>
    <property type="match status" value="1"/>
</dbReference>
<keyword evidence="3" id="KW-0175">Coiled coil</keyword>
<protein>
    <recommendedName>
        <fullName evidence="5">Chaperone protein Skp</fullName>
    </recommendedName>
</protein>
<proteinExistence type="inferred from homology"/>
<dbReference type="PANTHER" id="PTHR35089:SF1">
    <property type="entry name" value="CHAPERONE PROTEIN SKP"/>
    <property type="match status" value="1"/>
</dbReference>
<dbReference type="PANTHER" id="PTHR35089">
    <property type="entry name" value="CHAPERONE PROTEIN SKP"/>
    <property type="match status" value="1"/>
</dbReference>
<dbReference type="SMART" id="SM00935">
    <property type="entry name" value="OmpH"/>
    <property type="match status" value="1"/>
</dbReference>
<dbReference type="InterPro" id="IPR024930">
    <property type="entry name" value="Skp_dom_sf"/>
</dbReference>
<sequence length="193" mass="21823">MKHLSKFLLLLFVLAGTTSFAQTTIKFGRINSEELIALMPERDSAFIKLDKLSKELKENMEALQNEFQTKYATYQQKQATWTAALLETKQRELQDLQNRYQQLQQSAPQDFQTEQQKLLTPVYQKANETIKALGKENGCAFVFDLSTGAIPYFDEAQSIDLLPLARKKLGIPADKVPMQINPQPAEQAAAPAK</sequence>